<accession>A0A2Z6LUR2</accession>
<sequence length="156" mass="18046">MNKFSYWSVGNGREIDAWGEAWLDEGVHINELLSIPSHMIGMRVSELVDSDGNWNWMIFNNWMPRHLLKKIAAILPPNEEHDSDERIMAGGSKTAYSVALMYNNLCGFDQEEASSSWNKIWKLEVPERLAMRYGLGGIKRNMKMDLQDHINLYRLS</sequence>
<evidence type="ECO:0000313" key="1">
    <source>
        <dbReference type="EMBL" id="GAU20568.1"/>
    </source>
</evidence>
<reference evidence="2" key="1">
    <citation type="journal article" date="2017" name="Front. Plant Sci.">
        <title>Climate Clever Clovers: New Paradigm to Reduce the Environmental Footprint of Ruminants by Breeding Low Methanogenic Forages Utilizing Haplotype Variation.</title>
        <authorList>
            <person name="Kaur P."/>
            <person name="Appels R."/>
            <person name="Bayer P.E."/>
            <person name="Keeble-Gagnere G."/>
            <person name="Wang J."/>
            <person name="Hirakawa H."/>
            <person name="Shirasawa K."/>
            <person name="Vercoe P."/>
            <person name="Stefanova K."/>
            <person name="Durmic Z."/>
            <person name="Nichols P."/>
            <person name="Revell C."/>
            <person name="Isobe S.N."/>
            <person name="Edwards D."/>
            <person name="Erskine W."/>
        </authorList>
    </citation>
    <scope>NUCLEOTIDE SEQUENCE [LARGE SCALE GENOMIC DNA]</scope>
    <source>
        <strain evidence="2">cv. Daliak</strain>
    </source>
</reference>
<dbReference type="Proteomes" id="UP000242715">
    <property type="component" value="Unassembled WGS sequence"/>
</dbReference>
<dbReference type="EMBL" id="DF973214">
    <property type="protein sequence ID" value="GAU20568.1"/>
    <property type="molecule type" value="Genomic_DNA"/>
</dbReference>
<gene>
    <name evidence="1" type="ORF">TSUD_33150</name>
</gene>
<proteinExistence type="predicted"/>
<dbReference type="OrthoDB" id="1422167at2759"/>
<protein>
    <submittedName>
        <fullName evidence="1">Uncharacterized protein</fullName>
    </submittedName>
</protein>
<name>A0A2Z6LUR2_TRISU</name>
<keyword evidence="2" id="KW-1185">Reference proteome</keyword>
<evidence type="ECO:0000313" key="2">
    <source>
        <dbReference type="Proteomes" id="UP000242715"/>
    </source>
</evidence>
<organism evidence="1 2">
    <name type="scientific">Trifolium subterraneum</name>
    <name type="common">Subterranean clover</name>
    <dbReference type="NCBI Taxonomy" id="3900"/>
    <lineage>
        <taxon>Eukaryota</taxon>
        <taxon>Viridiplantae</taxon>
        <taxon>Streptophyta</taxon>
        <taxon>Embryophyta</taxon>
        <taxon>Tracheophyta</taxon>
        <taxon>Spermatophyta</taxon>
        <taxon>Magnoliopsida</taxon>
        <taxon>eudicotyledons</taxon>
        <taxon>Gunneridae</taxon>
        <taxon>Pentapetalae</taxon>
        <taxon>rosids</taxon>
        <taxon>fabids</taxon>
        <taxon>Fabales</taxon>
        <taxon>Fabaceae</taxon>
        <taxon>Papilionoideae</taxon>
        <taxon>50 kb inversion clade</taxon>
        <taxon>NPAAA clade</taxon>
        <taxon>Hologalegina</taxon>
        <taxon>IRL clade</taxon>
        <taxon>Trifolieae</taxon>
        <taxon>Trifolium</taxon>
    </lineage>
</organism>
<dbReference type="AlphaFoldDB" id="A0A2Z6LUR2"/>